<dbReference type="OrthoDB" id="155872at2"/>
<keyword evidence="5" id="KW-0678">Repressor</keyword>
<dbReference type="RefSeq" id="WP_134359278.1">
    <property type="nucleotide sequence ID" value="NZ_CP038033.1"/>
</dbReference>
<organism evidence="13 14">
    <name type="scientific">Nitrosococcus wardiae</name>
    <dbReference type="NCBI Taxonomy" id="1814290"/>
    <lineage>
        <taxon>Bacteria</taxon>
        <taxon>Pseudomonadati</taxon>
        <taxon>Pseudomonadota</taxon>
        <taxon>Gammaproteobacteria</taxon>
        <taxon>Chromatiales</taxon>
        <taxon>Chromatiaceae</taxon>
        <taxon>Nitrosococcus</taxon>
    </lineage>
</organism>
<dbReference type="PRINTS" id="PR00039">
    <property type="entry name" value="HTHLYSR"/>
</dbReference>
<dbReference type="InterPro" id="IPR005119">
    <property type="entry name" value="LysR_subst-bd"/>
</dbReference>
<comment type="subcellular location">
    <subcellularLocation>
        <location evidence="1">Cytoplasm</location>
    </subcellularLocation>
</comment>
<evidence type="ECO:0000256" key="11">
    <source>
        <dbReference type="ARBA" id="ARBA00023167"/>
    </source>
</evidence>
<evidence type="ECO:0000256" key="2">
    <source>
        <dbReference type="ARBA" id="ARBA00009437"/>
    </source>
</evidence>
<dbReference type="Gene3D" id="3.40.190.10">
    <property type="entry name" value="Periplasmic binding protein-like II"/>
    <property type="match status" value="3"/>
</dbReference>
<name>A0A4V1AWB2_9GAMM</name>
<keyword evidence="9" id="KW-0010">Activator</keyword>
<evidence type="ECO:0000256" key="3">
    <source>
        <dbReference type="ARBA" id="ARBA00019365"/>
    </source>
</evidence>
<gene>
    <name evidence="13" type="ORF">E3U44_17055</name>
</gene>
<evidence type="ECO:0000259" key="12">
    <source>
        <dbReference type="PROSITE" id="PS50931"/>
    </source>
</evidence>
<dbReference type="SUPFAM" id="SSF53850">
    <property type="entry name" value="Periplasmic binding protein-like II"/>
    <property type="match status" value="1"/>
</dbReference>
<keyword evidence="11" id="KW-0486">Methionine biosynthesis</keyword>
<feature type="domain" description="HTH lysR-type" evidence="12">
    <location>
        <begin position="3"/>
        <end position="60"/>
    </location>
</feature>
<evidence type="ECO:0000256" key="6">
    <source>
        <dbReference type="ARBA" id="ARBA00022605"/>
    </source>
</evidence>
<accession>A0A4V1AWB2</accession>
<dbReference type="InterPro" id="IPR037406">
    <property type="entry name" value="MetR_PBP2"/>
</dbReference>
<evidence type="ECO:0000256" key="10">
    <source>
        <dbReference type="ARBA" id="ARBA00023163"/>
    </source>
</evidence>
<dbReference type="InterPro" id="IPR036390">
    <property type="entry name" value="WH_DNA-bd_sf"/>
</dbReference>
<proteinExistence type="inferred from homology"/>
<evidence type="ECO:0000256" key="9">
    <source>
        <dbReference type="ARBA" id="ARBA00023159"/>
    </source>
</evidence>
<dbReference type="FunFam" id="1.10.10.10:FF:000001">
    <property type="entry name" value="LysR family transcriptional regulator"/>
    <property type="match status" value="1"/>
</dbReference>
<keyword evidence="6" id="KW-0028">Amino-acid biosynthesis</keyword>
<evidence type="ECO:0000256" key="4">
    <source>
        <dbReference type="ARBA" id="ARBA00022490"/>
    </source>
</evidence>
<dbReference type="InterPro" id="IPR036388">
    <property type="entry name" value="WH-like_DNA-bd_sf"/>
</dbReference>
<keyword evidence="7" id="KW-0805">Transcription regulation</keyword>
<evidence type="ECO:0000256" key="7">
    <source>
        <dbReference type="ARBA" id="ARBA00023015"/>
    </source>
</evidence>
<dbReference type="InterPro" id="IPR000847">
    <property type="entry name" value="LysR_HTH_N"/>
</dbReference>
<dbReference type="KEGG" id="nwr:E3U44_17055"/>
<comment type="similarity">
    <text evidence="2">Belongs to the LysR transcriptional regulatory family.</text>
</comment>
<evidence type="ECO:0000313" key="13">
    <source>
        <dbReference type="EMBL" id="QBQ56025.1"/>
    </source>
</evidence>
<protein>
    <recommendedName>
        <fullName evidence="3">HTH-type transcriptional regulator MetR</fullName>
    </recommendedName>
</protein>
<dbReference type="Pfam" id="PF00126">
    <property type="entry name" value="HTH_1"/>
    <property type="match status" value="1"/>
</dbReference>
<dbReference type="EMBL" id="CP038033">
    <property type="protein sequence ID" value="QBQ56025.1"/>
    <property type="molecule type" value="Genomic_DNA"/>
</dbReference>
<dbReference type="Gene3D" id="1.10.10.10">
    <property type="entry name" value="Winged helix-like DNA-binding domain superfamily/Winged helix DNA-binding domain"/>
    <property type="match status" value="1"/>
</dbReference>
<evidence type="ECO:0000256" key="1">
    <source>
        <dbReference type="ARBA" id="ARBA00004496"/>
    </source>
</evidence>
<dbReference type="PANTHER" id="PTHR30126">
    <property type="entry name" value="HTH-TYPE TRANSCRIPTIONAL REGULATOR"/>
    <property type="match status" value="1"/>
</dbReference>
<dbReference type="CDD" id="cd08441">
    <property type="entry name" value="PBP2_MetR"/>
    <property type="match status" value="1"/>
</dbReference>
<sequence>MFIELRHLRTLLSLQETGSVSQAAERLHLTQSAVSHQLKALEAYFECPLFIRKSHPLRLTSAGQRLLELAAVILPQVEAAERDLARMAEGRAGRLHIAVECHSCFQWLLPSMDAFRNRWPEVEMDLSLGFNFEPLPALQRGDIDLVVTSDPLHLPDISYDSLFRFQSMLVIAPHHHLANKAWVEPADLKGEILITYPVERNRLSLYTDFLDPSGIEPAGQRTAELTLMILQLVASNRGVAALPSWAIVEEVKQGYVKALPLGQAGLWATLFAAVRTEEKDRFFMQDFIKLARETCFQDLSGILPASADQPSNHAIF</sequence>
<dbReference type="Pfam" id="PF03466">
    <property type="entry name" value="LysR_substrate"/>
    <property type="match status" value="1"/>
</dbReference>
<dbReference type="AlphaFoldDB" id="A0A4V1AWB2"/>
<dbReference type="GO" id="GO:0003700">
    <property type="term" value="F:DNA-binding transcription factor activity"/>
    <property type="evidence" value="ECO:0007669"/>
    <property type="project" value="InterPro"/>
</dbReference>
<dbReference type="GO" id="GO:0000976">
    <property type="term" value="F:transcription cis-regulatory region binding"/>
    <property type="evidence" value="ECO:0007669"/>
    <property type="project" value="TreeGrafter"/>
</dbReference>
<keyword evidence="8" id="KW-0238">DNA-binding</keyword>
<evidence type="ECO:0000256" key="5">
    <source>
        <dbReference type="ARBA" id="ARBA00022491"/>
    </source>
</evidence>
<evidence type="ECO:0000313" key="14">
    <source>
        <dbReference type="Proteomes" id="UP000294325"/>
    </source>
</evidence>
<dbReference type="SUPFAM" id="SSF46785">
    <property type="entry name" value="Winged helix' DNA-binding domain"/>
    <property type="match status" value="1"/>
</dbReference>
<evidence type="ECO:0000256" key="8">
    <source>
        <dbReference type="ARBA" id="ARBA00023125"/>
    </source>
</evidence>
<dbReference type="Proteomes" id="UP000294325">
    <property type="component" value="Chromosome"/>
</dbReference>
<keyword evidence="14" id="KW-1185">Reference proteome</keyword>
<keyword evidence="4" id="KW-0963">Cytoplasm</keyword>
<dbReference type="PANTHER" id="PTHR30126:SF25">
    <property type="entry name" value="HTH-TYPE TRANSCRIPTIONAL REGULATOR METR"/>
    <property type="match status" value="1"/>
</dbReference>
<dbReference type="GO" id="GO:0005737">
    <property type="term" value="C:cytoplasm"/>
    <property type="evidence" value="ECO:0007669"/>
    <property type="project" value="UniProtKB-SubCell"/>
</dbReference>
<keyword evidence="10" id="KW-0804">Transcription</keyword>
<reference evidence="13 14" key="1">
    <citation type="submission" date="2019-03" db="EMBL/GenBank/DDBJ databases">
        <title>The genome sequence of Nitrosococcus wardiae strain D1FHST reveals the archetypal metabolic capacity of ammonia-oxidizing Gammaproteobacteria.</title>
        <authorList>
            <person name="Wang L."/>
            <person name="Lim C.K."/>
            <person name="Hanson T.E."/>
            <person name="Dang H."/>
            <person name="Klotz M.G."/>
        </authorList>
    </citation>
    <scope>NUCLEOTIDE SEQUENCE [LARGE SCALE GENOMIC DNA]</scope>
    <source>
        <strain evidence="13 14">D1FHS</strain>
    </source>
</reference>
<dbReference type="GO" id="GO:0009086">
    <property type="term" value="P:methionine biosynthetic process"/>
    <property type="evidence" value="ECO:0007669"/>
    <property type="project" value="UniProtKB-KW"/>
</dbReference>
<dbReference type="PROSITE" id="PS50931">
    <property type="entry name" value="HTH_LYSR"/>
    <property type="match status" value="1"/>
</dbReference>